<proteinExistence type="inferred from homology"/>
<comment type="caution">
    <text evidence="10">The sequence shown here is derived from an EMBL/GenBank/DDBJ whole genome shotgun (WGS) entry which is preliminary data.</text>
</comment>
<protein>
    <recommendedName>
        <fullName evidence="2">site-specific DNA-methyltransferase (cytosine-N(4)-specific)</fullName>
        <ecNumber evidence="2">2.1.1.113</ecNumber>
    </recommendedName>
</protein>
<keyword evidence="3" id="KW-0489">Methyltransferase</keyword>
<name>A0A0F9SG47_9ZZZZ</name>
<sequence length="267" mass="31019">MLELNNIYHGRSENLIPELNNESIDLVVTSPPYNIDLGKNKYNKNPYDLYNDNKDHHEYIHWLRHIFIILKPKMVKGGRVCINIGDGKNGSVPTHTDIIHFMTKELGYLIKTIIIWDKNQIGNRTAWGSWKSPSNPSFPTPFEYILIFCNGSQKKSGRKENITVSKEEFIEYSLALWEFAPESRMNELYEHPAMFPIELPKRLIQQLSYKGDTVLDIFSGMGTTCLAAEILERQWIGFELSEDYTNRSIKRIQKYTDQNRIFPGLEG</sequence>
<dbReference type="AlphaFoldDB" id="A0A0F9SG47"/>
<keyword evidence="7" id="KW-0238">DNA-binding</keyword>
<dbReference type="GO" id="GO:0032259">
    <property type="term" value="P:methylation"/>
    <property type="evidence" value="ECO:0007669"/>
    <property type="project" value="UniProtKB-KW"/>
</dbReference>
<keyword evidence="4" id="KW-0808">Transferase</keyword>
<evidence type="ECO:0000256" key="3">
    <source>
        <dbReference type="ARBA" id="ARBA00022603"/>
    </source>
</evidence>
<feature type="domain" description="DNA methylase N-4/N-6" evidence="9">
    <location>
        <begin position="24"/>
        <end position="246"/>
    </location>
</feature>
<evidence type="ECO:0000256" key="4">
    <source>
        <dbReference type="ARBA" id="ARBA00022679"/>
    </source>
</evidence>
<dbReference type="GO" id="GO:0003677">
    <property type="term" value="F:DNA binding"/>
    <property type="evidence" value="ECO:0007669"/>
    <property type="project" value="UniProtKB-KW"/>
</dbReference>
<evidence type="ECO:0000256" key="7">
    <source>
        <dbReference type="ARBA" id="ARBA00023125"/>
    </source>
</evidence>
<dbReference type="InterPro" id="IPR029063">
    <property type="entry name" value="SAM-dependent_MTases_sf"/>
</dbReference>
<evidence type="ECO:0000256" key="6">
    <source>
        <dbReference type="ARBA" id="ARBA00022747"/>
    </source>
</evidence>
<dbReference type="InterPro" id="IPR017985">
    <property type="entry name" value="MeTrfase_CN4_CS"/>
</dbReference>
<dbReference type="Pfam" id="PF01555">
    <property type="entry name" value="N6_N4_Mtase"/>
    <property type="match status" value="1"/>
</dbReference>
<organism evidence="10">
    <name type="scientific">marine sediment metagenome</name>
    <dbReference type="NCBI Taxonomy" id="412755"/>
    <lineage>
        <taxon>unclassified sequences</taxon>
        <taxon>metagenomes</taxon>
        <taxon>ecological metagenomes</taxon>
    </lineage>
</organism>
<evidence type="ECO:0000256" key="2">
    <source>
        <dbReference type="ARBA" id="ARBA00012185"/>
    </source>
</evidence>
<keyword evidence="5" id="KW-0949">S-adenosyl-L-methionine</keyword>
<evidence type="ECO:0000256" key="8">
    <source>
        <dbReference type="ARBA" id="ARBA00049120"/>
    </source>
</evidence>
<keyword evidence="6" id="KW-0680">Restriction system</keyword>
<comment type="catalytic activity">
    <reaction evidence="8">
        <text>a 2'-deoxycytidine in DNA + S-adenosyl-L-methionine = an N(4)-methyl-2'-deoxycytidine in DNA + S-adenosyl-L-homocysteine + H(+)</text>
        <dbReference type="Rhea" id="RHEA:16857"/>
        <dbReference type="Rhea" id="RHEA-COMP:11369"/>
        <dbReference type="Rhea" id="RHEA-COMP:13674"/>
        <dbReference type="ChEBI" id="CHEBI:15378"/>
        <dbReference type="ChEBI" id="CHEBI:57856"/>
        <dbReference type="ChEBI" id="CHEBI:59789"/>
        <dbReference type="ChEBI" id="CHEBI:85452"/>
        <dbReference type="ChEBI" id="CHEBI:137933"/>
        <dbReference type="EC" id="2.1.1.113"/>
    </reaction>
</comment>
<evidence type="ECO:0000256" key="1">
    <source>
        <dbReference type="ARBA" id="ARBA00010203"/>
    </source>
</evidence>
<dbReference type="SUPFAM" id="SSF53335">
    <property type="entry name" value="S-adenosyl-L-methionine-dependent methyltransferases"/>
    <property type="match status" value="1"/>
</dbReference>
<dbReference type="InterPro" id="IPR002941">
    <property type="entry name" value="DNA_methylase_N4/N6"/>
</dbReference>
<dbReference type="EC" id="2.1.1.113" evidence="2"/>
<dbReference type="GO" id="GO:0008170">
    <property type="term" value="F:N-methyltransferase activity"/>
    <property type="evidence" value="ECO:0007669"/>
    <property type="project" value="InterPro"/>
</dbReference>
<dbReference type="PRINTS" id="PR00508">
    <property type="entry name" value="S21N4MTFRASE"/>
</dbReference>
<gene>
    <name evidence="10" type="ORF">LCGC14_0855740</name>
</gene>
<dbReference type="GO" id="GO:0009307">
    <property type="term" value="P:DNA restriction-modification system"/>
    <property type="evidence" value="ECO:0007669"/>
    <property type="project" value="UniProtKB-KW"/>
</dbReference>
<evidence type="ECO:0000259" key="9">
    <source>
        <dbReference type="Pfam" id="PF01555"/>
    </source>
</evidence>
<evidence type="ECO:0000256" key="5">
    <source>
        <dbReference type="ARBA" id="ARBA00022691"/>
    </source>
</evidence>
<dbReference type="GO" id="GO:0015667">
    <property type="term" value="F:site-specific DNA-methyltransferase (cytosine-N4-specific) activity"/>
    <property type="evidence" value="ECO:0007669"/>
    <property type="project" value="UniProtKB-EC"/>
</dbReference>
<evidence type="ECO:0000313" key="10">
    <source>
        <dbReference type="EMBL" id="KKN28328.1"/>
    </source>
</evidence>
<dbReference type="PROSITE" id="PS00093">
    <property type="entry name" value="N4_MTASE"/>
    <property type="match status" value="1"/>
</dbReference>
<dbReference type="Gene3D" id="3.40.50.150">
    <property type="entry name" value="Vaccinia Virus protein VP39"/>
    <property type="match status" value="1"/>
</dbReference>
<reference evidence="10" key="1">
    <citation type="journal article" date="2015" name="Nature">
        <title>Complex archaea that bridge the gap between prokaryotes and eukaryotes.</title>
        <authorList>
            <person name="Spang A."/>
            <person name="Saw J.H."/>
            <person name="Jorgensen S.L."/>
            <person name="Zaremba-Niedzwiedzka K."/>
            <person name="Martijn J."/>
            <person name="Lind A.E."/>
            <person name="van Eijk R."/>
            <person name="Schleper C."/>
            <person name="Guy L."/>
            <person name="Ettema T.J."/>
        </authorList>
    </citation>
    <scope>NUCLEOTIDE SEQUENCE</scope>
</reference>
<dbReference type="EMBL" id="LAZR01002573">
    <property type="protein sequence ID" value="KKN28328.1"/>
    <property type="molecule type" value="Genomic_DNA"/>
</dbReference>
<accession>A0A0F9SG47</accession>
<comment type="similarity">
    <text evidence="1">Belongs to the N(4)/N(6)-methyltransferase family. N(4) subfamily.</text>
</comment>
<dbReference type="InterPro" id="IPR001091">
    <property type="entry name" value="RM_Methyltransferase"/>
</dbReference>